<reference evidence="3" key="1">
    <citation type="journal article" date="2023" name="G3 (Bethesda)">
        <title>Whole genome assembly and annotation of the endangered Caribbean coral Acropora cervicornis.</title>
        <authorList>
            <person name="Selwyn J.D."/>
            <person name="Vollmer S.V."/>
        </authorList>
    </citation>
    <scope>NUCLEOTIDE SEQUENCE</scope>
    <source>
        <strain evidence="3">K2</strain>
    </source>
</reference>
<dbReference type="InterPro" id="IPR028101">
    <property type="entry name" value="DUF4616"/>
</dbReference>
<keyword evidence="4" id="KW-1185">Reference proteome</keyword>
<feature type="compositionally biased region" description="Basic residues" evidence="1">
    <location>
        <begin position="148"/>
        <end position="160"/>
    </location>
</feature>
<dbReference type="EMBL" id="JARQWQ010000049">
    <property type="protein sequence ID" value="KAK2557515.1"/>
    <property type="molecule type" value="Genomic_DNA"/>
</dbReference>
<feature type="compositionally biased region" description="Polar residues" evidence="1">
    <location>
        <begin position="217"/>
        <end position="226"/>
    </location>
</feature>
<evidence type="ECO:0000313" key="3">
    <source>
        <dbReference type="EMBL" id="KAK2557515.1"/>
    </source>
</evidence>
<dbReference type="PROSITE" id="PS50192">
    <property type="entry name" value="T_SNARE"/>
    <property type="match status" value="1"/>
</dbReference>
<feature type="compositionally biased region" description="Basic and acidic residues" evidence="1">
    <location>
        <begin position="161"/>
        <end position="179"/>
    </location>
</feature>
<feature type="domain" description="T-SNARE coiled-coil homology" evidence="2">
    <location>
        <begin position="1"/>
        <end position="39"/>
    </location>
</feature>
<proteinExistence type="predicted"/>
<dbReference type="Pfam" id="PF15394">
    <property type="entry name" value="DUF4616"/>
    <property type="match status" value="1"/>
</dbReference>
<dbReference type="Proteomes" id="UP001249851">
    <property type="component" value="Unassembled WGS sequence"/>
</dbReference>
<sequence length="356" mass="41289">MKELGDVIKRQNARLESIEQKVEESRSEMVIAKEELRKMRDHAGQVAQKENARHGPLPNEVKGDVHLLHNKQDLNEQFRGSEGVDSPHNTEVRKFLYEELKKEKSGYSKSSIMRAVTRYYETKRQQYLDSLPARKELVEKKQLEKKLTSRRRRLFAKRMKVASETERESLKQLDSRYMSDEEDGEEGEGGAWVVRSPPWRSQRLSSLLRRLQERVNSKQTPSSHPQNPRVPGMPSMRSPPKSSPPWAVDRSGEHQTPPSFDTPRAEIQQRTPRNHRRAQVKKVPRVGRHLTTPSCLEERVDGALCQRSTEYSSPQSSQSDSFWDSDEIWSVVCQNAPVRERRRKRVLDSGSDSDRE</sequence>
<gene>
    <name evidence="3" type="ORF">P5673_020262</name>
</gene>
<accession>A0AAD9QAY8</accession>
<evidence type="ECO:0000259" key="2">
    <source>
        <dbReference type="PROSITE" id="PS50192"/>
    </source>
</evidence>
<protein>
    <recommendedName>
        <fullName evidence="2">t-SNARE coiled-coil homology domain-containing protein</fullName>
    </recommendedName>
</protein>
<feature type="compositionally biased region" description="Low complexity" evidence="1">
    <location>
        <begin position="195"/>
        <end position="209"/>
    </location>
</feature>
<feature type="region of interest" description="Disordered" evidence="1">
    <location>
        <begin position="142"/>
        <end position="300"/>
    </location>
</feature>
<dbReference type="PANTHER" id="PTHR14375:SF2">
    <property type="entry name" value="SIMILAR TO RIKEN CDNA 4931414P19"/>
    <property type="match status" value="1"/>
</dbReference>
<dbReference type="PANTHER" id="PTHR14375">
    <property type="entry name" value="SIMILAR TO RIKEN CDNA 4931414P19"/>
    <property type="match status" value="1"/>
</dbReference>
<organism evidence="3 4">
    <name type="scientific">Acropora cervicornis</name>
    <name type="common">Staghorn coral</name>
    <dbReference type="NCBI Taxonomy" id="6130"/>
    <lineage>
        <taxon>Eukaryota</taxon>
        <taxon>Metazoa</taxon>
        <taxon>Cnidaria</taxon>
        <taxon>Anthozoa</taxon>
        <taxon>Hexacorallia</taxon>
        <taxon>Scleractinia</taxon>
        <taxon>Astrocoeniina</taxon>
        <taxon>Acroporidae</taxon>
        <taxon>Acropora</taxon>
    </lineage>
</organism>
<dbReference type="AlphaFoldDB" id="A0AAD9QAY8"/>
<name>A0AAD9QAY8_ACRCE</name>
<dbReference type="InterPro" id="IPR000727">
    <property type="entry name" value="T_SNARE_dom"/>
</dbReference>
<feature type="region of interest" description="Disordered" evidence="1">
    <location>
        <begin position="40"/>
        <end position="62"/>
    </location>
</feature>
<evidence type="ECO:0000256" key="1">
    <source>
        <dbReference type="SAM" id="MobiDB-lite"/>
    </source>
</evidence>
<reference evidence="3" key="2">
    <citation type="journal article" date="2023" name="Science">
        <title>Genomic signatures of disease resistance in endangered staghorn corals.</title>
        <authorList>
            <person name="Vollmer S.V."/>
            <person name="Selwyn J.D."/>
            <person name="Despard B.A."/>
            <person name="Roesel C.L."/>
        </authorList>
    </citation>
    <scope>NUCLEOTIDE SEQUENCE</scope>
    <source>
        <strain evidence="3">K2</strain>
    </source>
</reference>
<comment type="caution">
    <text evidence="3">The sequence shown here is derived from an EMBL/GenBank/DDBJ whole genome shotgun (WGS) entry which is preliminary data.</text>
</comment>
<evidence type="ECO:0000313" key="4">
    <source>
        <dbReference type="Proteomes" id="UP001249851"/>
    </source>
</evidence>
<feature type="compositionally biased region" description="Basic residues" evidence="1">
    <location>
        <begin position="272"/>
        <end position="288"/>
    </location>
</feature>